<dbReference type="AlphaFoldDB" id="A0A4Q7MG82"/>
<dbReference type="GO" id="GO:0005975">
    <property type="term" value="P:carbohydrate metabolic process"/>
    <property type="evidence" value="ECO:0007669"/>
    <property type="project" value="InterPro"/>
</dbReference>
<dbReference type="PANTHER" id="PTHR31084:SF0">
    <property type="entry name" value="ALPHA-L-FUCOSIDASE 2"/>
    <property type="match status" value="1"/>
</dbReference>
<evidence type="ECO:0000313" key="5">
    <source>
        <dbReference type="Proteomes" id="UP000293874"/>
    </source>
</evidence>
<proteinExistence type="predicted"/>
<organism evidence="4 5">
    <name type="scientific">Pseudobacter ginsenosidimutans</name>
    <dbReference type="NCBI Taxonomy" id="661488"/>
    <lineage>
        <taxon>Bacteria</taxon>
        <taxon>Pseudomonadati</taxon>
        <taxon>Bacteroidota</taxon>
        <taxon>Chitinophagia</taxon>
        <taxon>Chitinophagales</taxon>
        <taxon>Chitinophagaceae</taxon>
        <taxon>Pseudobacter</taxon>
    </lineage>
</organism>
<dbReference type="SUPFAM" id="SSF48208">
    <property type="entry name" value="Six-hairpin glycosidases"/>
    <property type="match status" value="1"/>
</dbReference>
<gene>
    <name evidence="4" type="ORF">EV199_5506</name>
</gene>
<name>A0A4Q7MG82_9BACT</name>
<protein>
    <submittedName>
        <fullName evidence="4">Uncharacterized protein</fullName>
    </submittedName>
</protein>
<feature type="domain" description="DUF5703" evidence="2">
    <location>
        <begin position="36"/>
        <end position="171"/>
    </location>
</feature>
<dbReference type="GO" id="GO:0004560">
    <property type="term" value="F:alpha-L-fucosidase activity"/>
    <property type="evidence" value="ECO:0007669"/>
    <property type="project" value="TreeGrafter"/>
</dbReference>
<dbReference type="InterPro" id="IPR012341">
    <property type="entry name" value="6hp_glycosidase-like_sf"/>
</dbReference>
<dbReference type="Pfam" id="PF18961">
    <property type="entry name" value="DUF5703_N"/>
    <property type="match status" value="1"/>
</dbReference>
<dbReference type="EMBL" id="SGXA01000004">
    <property type="protein sequence ID" value="RZS67121.1"/>
    <property type="molecule type" value="Genomic_DNA"/>
</dbReference>
<evidence type="ECO:0000259" key="3">
    <source>
        <dbReference type="Pfam" id="PF22124"/>
    </source>
</evidence>
<keyword evidence="1" id="KW-0732">Signal</keyword>
<evidence type="ECO:0000313" key="4">
    <source>
        <dbReference type="EMBL" id="RZS67121.1"/>
    </source>
</evidence>
<comment type="caution">
    <text evidence="4">The sequence shown here is derived from an EMBL/GenBank/DDBJ whole genome shotgun (WGS) entry which is preliminary data.</text>
</comment>
<dbReference type="InterPro" id="IPR054363">
    <property type="entry name" value="GH95_cat"/>
</dbReference>
<feature type="signal peptide" evidence="1">
    <location>
        <begin position="1"/>
        <end position="19"/>
    </location>
</feature>
<dbReference type="Gene3D" id="1.50.10.10">
    <property type="match status" value="1"/>
</dbReference>
<dbReference type="PANTHER" id="PTHR31084">
    <property type="entry name" value="ALPHA-L-FUCOSIDASE 2"/>
    <property type="match status" value="1"/>
</dbReference>
<dbReference type="InterPro" id="IPR013780">
    <property type="entry name" value="Glyco_hydro_b"/>
</dbReference>
<dbReference type="Proteomes" id="UP000293874">
    <property type="component" value="Unassembled WGS sequence"/>
</dbReference>
<dbReference type="Gene3D" id="2.60.40.1180">
    <property type="entry name" value="Golgi alpha-mannosidase II"/>
    <property type="match status" value="1"/>
</dbReference>
<dbReference type="OrthoDB" id="101302at2"/>
<dbReference type="RefSeq" id="WP_130543996.1">
    <property type="nucleotide sequence ID" value="NZ_CP042431.1"/>
</dbReference>
<dbReference type="InterPro" id="IPR043757">
    <property type="entry name" value="DUF5703_N"/>
</dbReference>
<evidence type="ECO:0000256" key="1">
    <source>
        <dbReference type="SAM" id="SignalP"/>
    </source>
</evidence>
<reference evidence="4 5" key="1">
    <citation type="submission" date="2019-02" db="EMBL/GenBank/DDBJ databases">
        <title>Genomic Encyclopedia of Type Strains, Phase IV (KMG-IV): sequencing the most valuable type-strain genomes for metagenomic binning, comparative biology and taxonomic classification.</title>
        <authorList>
            <person name="Goeker M."/>
        </authorList>
    </citation>
    <scope>NUCLEOTIDE SEQUENCE [LARGE SCALE GENOMIC DNA]</scope>
    <source>
        <strain evidence="4 5">DSM 18116</strain>
    </source>
</reference>
<sequence length="813" mass="91569">MIKCIPLLFVFLCAFELSAQTDYRKIVNASDLHYATPVGRSEDGMPTGNGRMGSLVWTIPSALKFQLNRVDVFGNNSSSHNFFERHTDYCNGTGTVSIDFGTAVFTNTGFSQHLDAYDATVQVKGGGVDASILTSAVSDVMSVSVKDNRKIKLPVQVVLSSLRKPDMRRGNHRALSKAYVQGDYIVLTQQFTEDQYYCASAVAIQADAHAKAVQDEQGVVRLLLRGSARNRVLIATAASFDSTEDIAAKAIQILKQARTISNETLLREHRAWWHQFWKRSYIQCSSANGDADFIQQHYQYYLYVMASSSRGSYPTKFNGMLWTTGGDERKWGGLYWGANQSCLYNALFATNHTDLLQPMFNMYSNAYRSYELAAEQQWGSKGVFIPEVTGFDPTPPLPEDIAAEMRELYLCKKKWEDRSQHFIDYSYTLLPFISRWNWKKDEGWKNGIWHTGDKGGGAFGHTTHIFSRGAKIAYQYWMQFEYTQDTAFLKQFAYPMLKGVAEFYRNFPNFRQEEDGLFHIRHVNDNESIWNGHNTVEEISSMRGIFPVAIRAAMILKIDQGLQREWKNVLEHLSPLPLNEAGNAWVGSLPPVQQGNAGRRPDGNTMPVWFFDLCTLQNPDPATLRIARNTYHNYYPQGIGKDSKVFVLSKLPVAGITLGLKEATEYLIPAQLRTAEIIPLRNRMDLREGAQTTSVQRLGRAAEALQLALCQSLPPAPGEDPVIRVFPAWPEQWKASFKLAARSGFLVSSSFANGQVEFVEAEAMANAVLKLDNPWKGRRVAIYIGKQLIRESIDDLIVFSATKGSLLKFVPVH</sequence>
<accession>A0A4Q7MG82</accession>
<evidence type="ECO:0000259" key="2">
    <source>
        <dbReference type="Pfam" id="PF18961"/>
    </source>
</evidence>
<dbReference type="InterPro" id="IPR008928">
    <property type="entry name" value="6-hairpin_glycosidase_sf"/>
</dbReference>
<dbReference type="Pfam" id="PF22124">
    <property type="entry name" value="Glyco_hydro_95_cat"/>
    <property type="match status" value="1"/>
</dbReference>
<keyword evidence="5" id="KW-1185">Reference proteome</keyword>
<feature type="chain" id="PRO_5020300846" evidence="1">
    <location>
        <begin position="20"/>
        <end position="813"/>
    </location>
</feature>
<feature type="domain" description="Glycosyl hydrolase family 95 catalytic" evidence="3">
    <location>
        <begin position="468"/>
        <end position="582"/>
    </location>
</feature>